<dbReference type="PANTHER" id="PTHR42870:SF6">
    <property type="entry name" value="ACETYL-COA C-ACYLTRANSFERASE"/>
    <property type="match status" value="1"/>
</dbReference>
<dbReference type="Gene3D" id="3.40.47.10">
    <property type="match status" value="1"/>
</dbReference>
<organism evidence="4">
    <name type="scientific">Geoglobus ahangari</name>
    <dbReference type="NCBI Taxonomy" id="113653"/>
    <lineage>
        <taxon>Archaea</taxon>
        <taxon>Methanobacteriati</taxon>
        <taxon>Methanobacteriota</taxon>
        <taxon>Archaeoglobi</taxon>
        <taxon>Archaeoglobales</taxon>
        <taxon>Archaeoglobaceae</taxon>
        <taxon>Geoglobus</taxon>
    </lineage>
</organism>
<dbReference type="EMBL" id="DTPI01000033">
    <property type="protein sequence ID" value="HGE66960.1"/>
    <property type="molecule type" value="Genomic_DNA"/>
</dbReference>
<dbReference type="GO" id="GO:0016747">
    <property type="term" value="F:acyltransferase activity, transferring groups other than amino-acyl groups"/>
    <property type="evidence" value="ECO:0007669"/>
    <property type="project" value="InterPro"/>
</dbReference>
<gene>
    <name evidence="5" type="ORF">ENL48_03380</name>
    <name evidence="4" type="ORF">ENX77_07610</name>
</gene>
<keyword evidence="1" id="KW-0414">Isoprene biosynthesis</keyword>
<feature type="domain" description="Thiolase C-terminal" evidence="3">
    <location>
        <begin position="247"/>
        <end position="391"/>
    </location>
</feature>
<evidence type="ECO:0000259" key="3">
    <source>
        <dbReference type="Pfam" id="PF22691"/>
    </source>
</evidence>
<dbReference type="PANTHER" id="PTHR42870">
    <property type="entry name" value="ACETYL-COA C-ACETYLTRANSFERASE"/>
    <property type="match status" value="1"/>
</dbReference>
<dbReference type="InterPro" id="IPR020616">
    <property type="entry name" value="Thiolase_N"/>
</dbReference>
<dbReference type="Pfam" id="PF00108">
    <property type="entry name" value="Thiolase_N"/>
    <property type="match status" value="1"/>
</dbReference>
<dbReference type="PIRSF" id="PIRSF000429">
    <property type="entry name" value="Ac-CoA_Ac_transf"/>
    <property type="match status" value="1"/>
</dbReference>
<evidence type="ECO:0000313" key="5">
    <source>
        <dbReference type="EMBL" id="HHF48230.1"/>
    </source>
</evidence>
<dbReference type="GO" id="GO:0008299">
    <property type="term" value="P:isoprenoid biosynthetic process"/>
    <property type="evidence" value="ECO:0007669"/>
    <property type="project" value="UniProtKB-KW"/>
</dbReference>
<evidence type="ECO:0000313" key="4">
    <source>
        <dbReference type="EMBL" id="HGE66960.1"/>
    </source>
</evidence>
<feature type="domain" description="Thiolase N-terminal" evidence="2">
    <location>
        <begin position="4"/>
        <end position="230"/>
    </location>
</feature>
<accession>A0A7C3YGD2</accession>
<dbReference type="CDD" id="cd00829">
    <property type="entry name" value="SCP-x_thiolase"/>
    <property type="match status" value="1"/>
</dbReference>
<dbReference type="Pfam" id="PF22691">
    <property type="entry name" value="Thiolase_C_1"/>
    <property type="match status" value="1"/>
</dbReference>
<protein>
    <submittedName>
        <fullName evidence="4">Thiolase domain-containing protein</fullName>
    </submittedName>
</protein>
<dbReference type="InterPro" id="IPR055140">
    <property type="entry name" value="Thiolase_C_2"/>
</dbReference>
<evidence type="ECO:0000259" key="2">
    <source>
        <dbReference type="Pfam" id="PF00108"/>
    </source>
</evidence>
<comment type="caution">
    <text evidence="4">The sequence shown here is derived from an EMBL/GenBank/DDBJ whole genome shotgun (WGS) entry which is preliminary data.</text>
</comment>
<evidence type="ECO:0000256" key="1">
    <source>
        <dbReference type="ARBA" id="ARBA00023229"/>
    </source>
</evidence>
<dbReference type="NCBIfam" id="NF004720">
    <property type="entry name" value="PRK06064.1"/>
    <property type="match status" value="1"/>
</dbReference>
<dbReference type="AlphaFoldDB" id="A0A7C3YGD2"/>
<dbReference type="InterPro" id="IPR016039">
    <property type="entry name" value="Thiolase-like"/>
</dbReference>
<dbReference type="SUPFAM" id="SSF53901">
    <property type="entry name" value="Thiolase-like"/>
    <property type="match status" value="1"/>
</dbReference>
<reference evidence="4" key="1">
    <citation type="journal article" date="2020" name="mSystems">
        <title>Genome- and Community-Level Interaction Insights into Carbon Utilization and Element Cycling Functions of Hydrothermarchaeota in Hydrothermal Sediment.</title>
        <authorList>
            <person name="Zhou Z."/>
            <person name="Liu Y."/>
            <person name="Xu W."/>
            <person name="Pan J."/>
            <person name="Luo Z.H."/>
            <person name="Li M."/>
        </authorList>
    </citation>
    <scope>NUCLEOTIDE SEQUENCE [LARGE SCALE GENOMIC DNA]</scope>
    <source>
        <strain evidence="5">SpSt-10</strain>
        <strain evidence="4">SpSt-97</strain>
    </source>
</reference>
<name>A0A7C3YGD2_9EURY</name>
<proteinExistence type="predicted"/>
<dbReference type="EMBL" id="DRUC01000053">
    <property type="protein sequence ID" value="HHF48230.1"/>
    <property type="molecule type" value="Genomic_DNA"/>
</dbReference>
<dbReference type="InterPro" id="IPR002155">
    <property type="entry name" value="Thiolase"/>
</dbReference>
<sequence>MRDVAVLGVGMTKFGRHPDKSLVDLFAEAFFEAFEESNIELKDIQALYYGNFVGEMTDGSANLAGFMADEIGLRGIPAIRYEGACASSSVAFREAVRAVATGYYDCVVVGGSERLLTAETAIGTRALATAVDGVYEITAGLTFPGVFALAARLYSKKYDIPLEKLREMMAMVSIKNHKYGAINPKAQFYQKYGDLTVEEVLNSKMICSPLTLLDCCPMTDGGSAAIVASADFAEDVIDTPIYVRGTGQASAGSLFRQKEDIIKAVPRRMAAQMAFKEAGMTPKDIDFVEVHDCFTIAEIIALEAMGFFEYGQGYYAVAEGVTQIDGDLPVNPDGGLIGKGHPVGATGVSQIYTVVKQLRGEYKHNPVKDAETGMTDTLGGDFGTLVNIILSVHRR</sequence>